<accession>A0A2D4LGA8</accession>
<keyword evidence="1" id="KW-1133">Transmembrane helix</keyword>
<name>A0A2D4LGA8_9SAUR</name>
<dbReference type="EMBL" id="IACM01020061">
    <property type="protein sequence ID" value="LAB19928.1"/>
    <property type="molecule type" value="Transcribed_RNA"/>
</dbReference>
<organism evidence="2">
    <name type="scientific">Micrurus spixii</name>
    <name type="common">Amazon coral snake</name>
    <dbReference type="NCBI Taxonomy" id="129469"/>
    <lineage>
        <taxon>Eukaryota</taxon>
        <taxon>Metazoa</taxon>
        <taxon>Chordata</taxon>
        <taxon>Craniata</taxon>
        <taxon>Vertebrata</taxon>
        <taxon>Euteleostomi</taxon>
        <taxon>Lepidosauria</taxon>
        <taxon>Squamata</taxon>
        <taxon>Bifurcata</taxon>
        <taxon>Unidentata</taxon>
        <taxon>Episquamata</taxon>
        <taxon>Toxicofera</taxon>
        <taxon>Serpentes</taxon>
        <taxon>Colubroidea</taxon>
        <taxon>Elapidae</taxon>
        <taxon>Elapinae</taxon>
        <taxon>Micrurus</taxon>
    </lineage>
</organism>
<reference evidence="2" key="1">
    <citation type="submission" date="2017-07" db="EMBL/GenBank/DDBJ databases">
        <authorList>
            <person name="Mikheyev A."/>
            <person name="Grau M."/>
        </authorList>
    </citation>
    <scope>NUCLEOTIDE SEQUENCE</scope>
    <source>
        <tissue evidence="2">Venom_gland</tissue>
    </source>
</reference>
<reference evidence="2" key="2">
    <citation type="submission" date="2017-11" db="EMBL/GenBank/DDBJ databases">
        <title>Coralsnake Venomics: Analyses of Venom Gland Transcriptomes and Proteomes of Six Brazilian Taxa.</title>
        <authorList>
            <person name="Aird S.D."/>
            <person name="Jorge da Silva N."/>
            <person name="Qiu L."/>
            <person name="Villar-Briones A."/>
            <person name="Aparecida-Saddi V."/>
            <person name="Campos-Telles M.P."/>
            <person name="Grau M."/>
            <person name="Mikheyev A.S."/>
        </authorList>
    </citation>
    <scope>NUCLEOTIDE SEQUENCE</scope>
    <source>
        <tissue evidence="2">Venom_gland</tissue>
    </source>
</reference>
<protein>
    <submittedName>
        <fullName evidence="2">Uncharacterized protein</fullName>
    </submittedName>
</protein>
<proteinExistence type="predicted"/>
<keyword evidence="1" id="KW-0812">Transmembrane</keyword>
<evidence type="ECO:0000256" key="1">
    <source>
        <dbReference type="SAM" id="Phobius"/>
    </source>
</evidence>
<dbReference type="AlphaFoldDB" id="A0A2D4LGA8"/>
<sequence>MGEHRSKPHIITVSSPSARRMPSEIRPVFSYSGFFASCSVHLFFLLYIFLMEEGTRLRKVGMDATAEKKYNSKYIDQCQVSITSYPQDGLDGVESRSCEVLIPLYNALIRPHLEYYIQF</sequence>
<keyword evidence="1" id="KW-0472">Membrane</keyword>
<evidence type="ECO:0000313" key="2">
    <source>
        <dbReference type="EMBL" id="LAB19928.1"/>
    </source>
</evidence>
<feature type="transmembrane region" description="Helical" evidence="1">
    <location>
        <begin position="28"/>
        <end position="50"/>
    </location>
</feature>